<keyword evidence="1" id="KW-0812">Transmembrane</keyword>
<accession>A0ABT7J1R7</accession>
<keyword evidence="1" id="KW-0472">Membrane</keyword>
<reference evidence="2 3" key="1">
    <citation type="submission" date="2023-05" db="EMBL/GenBank/DDBJ databases">
        <title>Streptomyces fuscus sp. nov., a brown-black pigment producing actinomyces isolated from dry sand of Sea duck farm.</title>
        <authorList>
            <person name="Xie J."/>
            <person name="Shen N."/>
        </authorList>
    </citation>
    <scope>NUCLEOTIDE SEQUENCE [LARGE SCALE GENOMIC DNA]</scope>
    <source>
        <strain evidence="2 3">GXMU-J15</strain>
    </source>
</reference>
<gene>
    <name evidence="2" type="ORF">QNN03_20020</name>
</gene>
<protein>
    <submittedName>
        <fullName evidence="2">Uncharacterized protein</fullName>
    </submittedName>
</protein>
<dbReference type="EMBL" id="JASJUS010000018">
    <property type="protein sequence ID" value="MDL2078725.1"/>
    <property type="molecule type" value="Genomic_DNA"/>
</dbReference>
<comment type="caution">
    <text evidence="2">The sequence shown here is derived from an EMBL/GenBank/DDBJ whole genome shotgun (WGS) entry which is preliminary data.</text>
</comment>
<keyword evidence="1" id="KW-1133">Transmembrane helix</keyword>
<dbReference type="Proteomes" id="UP001241926">
    <property type="component" value="Unassembled WGS sequence"/>
</dbReference>
<feature type="transmembrane region" description="Helical" evidence="1">
    <location>
        <begin position="44"/>
        <end position="62"/>
    </location>
</feature>
<evidence type="ECO:0000313" key="3">
    <source>
        <dbReference type="Proteomes" id="UP001241926"/>
    </source>
</evidence>
<sequence>MSRDDNPAPAADPGWWRAPLLATLAALPLVAWQYAMFGDVTFEVFDSVVVWGLGLIAVSWPLPRRRTARTLRLTAAVAGLICTVLPLLFLVFLVVTLT</sequence>
<evidence type="ECO:0000256" key="1">
    <source>
        <dbReference type="SAM" id="Phobius"/>
    </source>
</evidence>
<name>A0ABT7J1R7_9ACTN</name>
<dbReference type="RefSeq" id="WP_261718944.1">
    <property type="nucleotide sequence ID" value="NZ_JASJUS010000018.1"/>
</dbReference>
<organism evidence="2 3">
    <name type="scientific">Streptomyces fuscus</name>
    <dbReference type="NCBI Taxonomy" id="3048495"/>
    <lineage>
        <taxon>Bacteria</taxon>
        <taxon>Bacillati</taxon>
        <taxon>Actinomycetota</taxon>
        <taxon>Actinomycetes</taxon>
        <taxon>Kitasatosporales</taxon>
        <taxon>Streptomycetaceae</taxon>
        <taxon>Streptomyces</taxon>
    </lineage>
</organism>
<feature type="transmembrane region" description="Helical" evidence="1">
    <location>
        <begin position="20"/>
        <end position="38"/>
    </location>
</feature>
<feature type="transmembrane region" description="Helical" evidence="1">
    <location>
        <begin position="74"/>
        <end position="95"/>
    </location>
</feature>
<keyword evidence="3" id="KW-1185">Reference proteome</keyword>
<proteinExistence type="predicted"/>
<evidence type="ECO:0000313" key="2">
    <source>
        <dbReference type="EMBL" id="MDL2078725.1"/>
    </source>
</evidence>